<dbReference type="InterPro" id="IPR013106">
    <property type="entry name" value="Ig_V-set"/>
</dbReference>
<feature type="domain" description="Ig-like" evidence="12">
    <location>
        <begin position="38"/>
        <end position="148"/>
    </location>
</feature>
<dbReference type="InterPro" id="IPR036179">
    <property type="entry name" value="Ig-like_dom_sf"/>
</dbReference>
<comment type="similarity">
    <text evidence="2">Belongs to the nectin family.</text>
</comment>
<dbReference type="AlphaFoldDB" id="A0A553PVL6"/>
<proteinExistence type="inferred from homology"/>
<evidence type="ECO:0000256" key="6">
    <source>
        <dbReference type="ARBA" id="ARBA00022889"/>
    </source>
</evidence>
<evidence type="ECO:0000256" key="4">
    <source>
        <dbReference type="ARBA" id="ARBA00022729"/>
    </source>
</evidence>
<dbReference type="GO" id="GO:0005912">
    <property type="term" value="C:adherens junction"/>
    <property type="evidence" value="ECO:0007669"/>
    <property type="project" value="TreeGrafter"/>
</dbReference>
<dbReference type="GO" id="GO:0016020">
    <property type="term" value="C:membrane"/>
    <property type="evidence" value="ECO:0007669"/>
    <property type="project" value="UniProtKB-SubCell"/>
</dbReference>
<keyword evidence="9" id="KW-1015">Disulfide bond</keyword>
<evidence type="ECO:0000313" key="13">
    <source>
        <dbReference type="EMBL" id="TRY81733.1"/>
    </source>
</evidence>
<dbReference type="GO" id="GO:0007157">
    <property type="term" value="P:heterophilic cell-cell adhesion via plasma membrane cell adhesion molecules"/>
    <property type="evidence" value="ECO:0007669"/>
    <property type="project" value="TreeGrafter"/>
</dbReference>
<evidence type="ECO:0000256" key="11">
    <source>
        <dbReference type="SAM" id="Phobius"/>
    </source>
</evidence>
<evidence type="ECO:0000256" key="3">
    <source>
        <dbReference type="ARBA" id="ARBA00022692"/>
    </source>
</evidence>
<dbReference type="PANTHER" id="PTHR23277:SF106">
    <property type="entry name" value="NECTIN-1 ISOFORM X1-RELATED"/>
    <property type="match status" value="1"/>
</dbReference>
<dbReference type="Proteomes" id="UP000316079">
    <property type="component" value="Unassembled WGS sequence"/>
</dbReference>
<organism evidence="13 14">
    <name type="scientific">Danionella cerebrum</name>
    <dbReference type="NCBI Taxonomy" id="2873325"/>
    <lineage>
        <taxon>Eukaryota</taxon>
        <taxon>Metazoa</taxon>
        <taxon>Chordata</taxon>
        <taxon>Craniata</taxon>
        <taxon>Vertebrata</taxon>
        <taxon>Euteleostomi</taxon>
        <taxon>Actinopterygii</taxon>
        <taxon>Neopterygii</taxon>
        <taxon>Teleostei</taxon>
        <taxon>Ostariophysi</taxon>
        <taxon>Cypriniformes</taxon>
        <taxon>Danionidae</taxon>
        <taxon>Danioninae</taxon>
        <taxon>Danionella</taxon>
    </lineage>
</organism>
<keyword evidence="5" id="KW-0677">Repeat</keyword>
<dbReference type="InterPro" id="IPR003599">
    <property type="entry name" value="Ig_sub"/>
</dbReference>
<keyword evidence="7 11" id="KW-1133">Transmembrane helix</keyword>
<evidence type="ECO:0000313" key="14">
    <source>
        <dbReference type="Proteomes" id="UP000316079"/>
    </source>
</evidence>
<sequence>MALIFELELLICAVFGFWRTDIWLLLFVTICNGSHEGSKVIGYNATVIRGENVSLVCHLTESNDQLTRIIWQKSTKDMTEEKPFFFISQGDQTDHLNGLGDRVKFIGSFAEKNGTIQLHRLRIQDEGIYTCTFNLVHSWPLATDLRLTVLAPPKSYVKGEEPVVGFVETRLASCFATDAHPPAEVNWTLGNLGSFLKIETLPSVKNDNGTVTVGSFISGVPLKALNEETVLCKVKHRALKEELQLNYTINIQYPPESVVIVPDGLTEVKGFFCTTDSNPPPAPKDYVWTRMNRSTGFYEGSYFPVANLYSDIKGLYICKASNKYGSASGSLYVHVHTEAFYRAAFWSLVALLLLAALSVAGFFMFRRCREPLGWLGVARHDEGEVDTGQERETSDQP</sequence>
<evidence type="ECO:0000256" key="8">
    <source>
        <dbReference type="ARBA" id="ARBA00023136"/>
    </source>
</evidence>
<keyword evidence="6" id="KW-0130">Cell adhesion</keyword>
<evidence type="ECO:0000259" key="12">
    <source>
        <dbReference type="PROSITE" id="PS50835"/>
    </source>
</evidence>
<dbReference type="STRING" id="623744.A0A553PVL6"/>
<dbReference type="SUPFAM" id="SSF48726">
    <property type="entry name" value="Immunoglobulin"/>
    <property type="match status" value="3"/>
</dbReference>
<evidence type="ECO:0000256" key="1">
    <source>
        <dbReference type="ARBA" id="ARBA00004167"/>
    </source>
</evidence>
<dbReference type="GO" id="GO:0007156">
    <property type="term" value="P:homophilic cell adhesion via plasma membrane adhesion molecules"/>
    <property type="evidence" value="ECO:0007669"/>
    <property type="project" value="TreeGrafter"/>
</dbReference>
<dbReference type="SMART" id="SM00409">
    <property type="entry name" value="IG"/>
    <property type="match status" value="2"/>
</dbReference>
<protein>
    <recommendedName>
        <fullName evidence="12">Ig-like domain-containing protein</fullName>
    </recommendedName>
</protein>
<keyword evidence="8 11" id="KW-0472">Membrane</keyword>
<name>A0A553PVL6_9TELE</name>
<feature type="transmembrane region" description="Helical" evidence="11">
    <location>
        <begin position="343"/>
        <end position="365"/>
    </location>
</feature>
<dbReference type="SMART" id="SM00406">
    <property type="entry name" value="IGv"/>
    <property type="match status" value="1"/>
</dbReference>
<dbReference type="Pfam" id="PF08205">
    <property type="entry name" value="C2-set_2"/>
    <property type="match status" value="1"/>
</dbReference>
<comment type="subcellular location">
    <subcellularLocation>
        <location evidence="1">Membrane</location>
        <topology evidence="1">Single-pass membrane protein</topology>
    </subcellularLocation>
</comment>
<dbReference type="EMBL" id="SRMA01026601">
    <property type="protein sequence ID" value="TRY81733.1"/>
    <property type="molecule type" value="Genomic_DNA"/>
</dbReference>
<dbReference type="Gene3D" id="2.60.40.10">
    <property type="entry name" value="Immunoglobulins"/>
    <property type="match status" value="3"/>
</dbReference>
<gene>
    <name evidence="13" type="ORF">DNTS_009947</name>
</gene>
<comment type="caution">
    <text evidence="13">The sequence shown here is derived from an EMBL/GenBank/DDBJ whole genome shotgun (WGS) entry which is preliminary data.</text>
</comment>
<evidence type="ECO:0000256" key="5">
    <source>
        <dbReference type="ARBA" id="ARBA00022737"/>
    </source>
</evidence>
<accession>A0A553PVL6</accession>
<dbReference type="InterPro" id="IPR051427">
    <property type="entry name" value="Nectin/Nectin-like"/>
</dbReference>
<dbReference type="InterPro" id="IPR013162">
    <property type="entry name" value="CD80_C2-set"/>
</dbReference>
<evidence type="ECO:0000256" key="7">
    <source>
        <dbReference type="ARBA" id="ARBA00022989"/>
    </source>
</evidence>
<feature type="domain" description="Ig-like" evidence="12">
    <location>
        <begin position="254"/>
        <end position="334"/>
    </location>
</feature>
<dbReference type="Pfam" id="PF07686">
    <property type="entry name" value="V-set"/>
    <property type="match status" value="1"/>
</dbReference>
<keyword evidence="14" id="KW-1185">Reference proteome</keyword>
<dbReference type="PANTHER" id="PTHR23277">
    <property type="entry name" value="NECTIN-RELATED"/>
    <property type="match status" value="1"/>
</dbReference>
<keyword evidence="10" id="KW-0325">Glycoprotein</keyword>
<keyword evidence="3 11" id="KW-0812">Transmembrane</keyword>
<feature type="non-terminal residue" evidence="13">
    <location>
        <position position="397"/>
    </location>
</feature>
<evidence type="ECO:0000256" key="2">
    <source>
        <dbReference type="ARBA" id="ARBA00007810"/>
    </source>
</evidence>
<dbReference type="InterPro" id="IPR007110">
    <property type="entry name" value="Ig-like_dom"/>
</dbReference>
<dbReference type="OrthoDB" id="10006996at2759"/>
<reference evidence="13 14" key="1">
    <citation type="journal article" date="2019" name="Sci. Data">
        <title>Hybrid genome assembly and annotation of Danionella translucida.</title>
        <authorList>
            <person name="Kadobianskyi M."/>
            <person name="Schulze L."/>
            <person name="Schuelke M."/>
            <person name="Judkewitz B."/>
        </authorList>
    </citation>
    <scope>NUCLEOTIDE SEQUENCE [LARGE SCALE GENOMIC DNA]</scope>
    <source>
        <strain evidence="13 14">Bolton</strain>
    </source>
</reference>
<dbReference type="PROSITE" id="PS50835">
    <property type="entry name" value="IG_LIKE"/>
    <property type="match status" value="2"/>
</dbReference>
<evidence type="ECO:0000256" key="10">
    <source>
        <dbReference type="ARBA" id="ARBA00023180"/>
    </source>
</evidence>
<evidence type="ECO:0000256" key="9">
    <source>
        <dbReference type="ARBA" id="ARBA00023157"/>
    </source>
</evidence>
<keyword evidence="4" id="KW-0732">Signal</keyword>
<dbReference type="InterPro" id="IPR013783">
    <property type="entry name" value="Ig-like_fold"/>
</dbReference>